<dbReference type="InterPro" id="IPR050619">
    <property type="entry name" value="Flavodoxin"/>
</dbReference>
<dbReference type="PRINTS" id="PR00369">
    <property type="entry name" value="FLAVODOXIN"/>
</dbReference>
<keyword evidence="6" id="KW-0288">FMN</keyword>
<comment type="caution">
    <text evidence="9">The sequence shown here is derived from an EMBL/GenBank/DDBJ whole genome shotgun (WGS) entry which is preliminary data.</text>
</comment>
<keyword evidence="5" id="KW-0285">Flavoprotein</keyword>
<dbReference type="InterPro" id="IPR029039">
    <property type="entry name" value="Flavoprotein-like_sf"/>
</dbReference>
<evidence type="ECO:0000256" key="6">
    <source>
        <dbReference type="ARBA" id="ARBA00022643"/>
    </source>
</evidence>
<dbReference type="PANTHER" id="PTHR42809">
    <property type="entry name" value="FLAVODOXIN 2"/>
    <property type="match status" value="1"/>
</dbReference>
<evidence type="ECO:0000256" key="5">
    <source>
        <dbReference type="ARBA" id="ARBA00022630"/>
    </source>
</evidence>
<dbReference type="RefSeq" id="WP_125599106.1">
    <property type="nucleotide sequence ID" value="NZ_JBHSSM010000029.1"/>
</dbReference>
<evidence type="ECO:0000256" key="4">
    <source>
        <dbReference type="ARBA" id="ARBA00022448"/>
    </source>
</evidence>
<keyword evidence="4" id="KW-0813">Transport</keyword>
<comment type="cofactor">
    <cofactor evidence="1">
        <name>FMN</name>
        <dbReference type="ChEBI" id="CHEBI:58210"/>
    </cofactor>
</comment>
<evidence type="ECO:0000256" key="3">
    <source>
        <dbReference type="ARBA" id="ARBA00005267"/>
    </source>
</evidence>
<gene>
    <name evidence="9" type="ORF">ACFQHW_11960</name>
</gene>
<dbReference type="InterPro" id="IPR008254">
    <property type="entry name" value="Flavodoxin/NO_synth"/>
</dbReference>
<reference evidence="10" key="1">
    <citation type="journal article" date="2019" name="Int. J. Syst. Evol. Microbiol.">
        <title>The Global Catalogue of Microorganisms (GCM) 10K type strain sequencing project: providing services to taxonomists for standard genome sequencing and annotation.</title>
        <authorList>
            <consortium name="The Broad Institute Genomics Platform"/>
            <consortium name="The Broad Institute Genome Sequencing Center for Infectious Disease"/>
            <person name="Wu L."/>
            <person name="Ma J."/>
        </authorList>
    </citation>
    <scope>NUCLEOTIDE SEQUENCE [LARGE SCALE GENOMIC DNA]</scope>
    <source>
        <strain evidence="10">CCM 8897</strain>
    </source>
</reference>
<dbReference type="InterPro" id="IPR001094">
    <property type="entry name" value="Flavdoxin-like"/>
</dbReference>
<keyword evidence="10" id="KW-1185">Reference proteome</keyword>
<accession>A0ABW1UQM0</accession>
<evidence type="ECO:0000256" key="2">
    <source>
        <dbReference type="ARBA" id="ARBA00003297"/>
    </source>
</evidence>
<dbReference type="PROSITE" id="PS50902">
    <property type="entry name" value="FLAVODOXIN_LIKE"/>
    <property type="match status" value="1"/>
</dbReference>
<proteinExistence type="inferred from homology"/>
<dbReference type="Gene3D" id="3.40.50.360">
    <property type="match status" value="1"/>
</dbReference>
<name>A0ABW1UQM0_9LACO</name>
<comment type="function">
    <text evidence="2">Low-potential electron donor to a number of redox enzymes.</text>
</comment>
<dbReference type="Proteomes" id="UP001596310">
    <property type="component" value="Unassembled WGS sequence"/>
</dbReference>
<keyword evidence="7" id="KW-0249">Electron transport</keyword>
<evidence type="ECO:0000259" key="8">
    <source>
        <dbReference type="PROSITE" id="PS50902"/>
    </source>
</evidence>
<evidence type="ECO:0000313" key="9">
    <source>
        <dbReference type="EMBL" id="MFC6316277.1"/>
    </source>
</evidence>
<evidence type="ECO:0000256" key="7">
    <source>
        <dbReference type="ARBA" id="ARBA00022982"/>
    </source>
</evidence>
<protein>
    <submittedName>
        <fullName evidence="9">Flavodoxin domain-containing protein</fullName>
    </submittedName>
</protein>
<dbReference type="Pfam" id="PF00258">
    <property type="entry name" value="Flavodoxin_1"/>
    <property type="match status" value="1"/>
</dbReference>
<feature type="domain" description="Flavodoxin-like" evidence="8">
    <location>
        <begin position="4"/>
        <end position="143"/>
    </location>
</feature>
<evidence type="ECO:0000313" key="10">
    <source>
        <dbReference type="Proteomes" id="UP001596310"/>
    </source>
</evidence>
<dbReference type="SUPFAM" id="SSF52218">
    <property type="entry name" value="Flavoproteins"/>
    <property type="match status" value="1"/>
</dbReference>
<organism evidence="9 10">
    <name type="scientific">Lapidilactobacillus achengensis</name>
    <dbReference type="NCBI Taxonomy" id="2486000"/>
    <lineage>
        <taxon>Bacteria</taxon>
        <taxon>Bacillati</taxon>
        <taxon>Bacillota</taxon>
        <taxon>Bacilli</taxon>
        <taxon>Lactobacillales</taxon>
        <taxon>Lactobacillaceae</taxon>
        <taxon>Lapidilactobacillus</taxon>
    </lineage>
</organism>
<dbReference type="EMBL" id="JBHSSM010000029">
    <property type="protein sequence ID" value="MFC6316277.1"/>
    <property type="molecule type" value="Genomic_DNA"/>
</dbReference>
<comment type="similarity">
    <text evidence="3">Belongs to the flavodoxin family.</text>
</comment>
<dbReference type="PANTHER" id="PTHR42809:SF1">
    <property type="entry name" value="FLAVODOXIN 1"/>
    <property type="match status" value="1"/>
</dbReference>
<sequence length="155" mass="17420">MDKIGLIYASRTGHNEQIAQFLQQQFADLGQPTQLFNIETVKVADLERLPGFIMVSYTYHDGQIPDEALAFFDELQTADLRGKVYAVTGSGSIKHRHFGRALDYFDQLLNHLGALRATAVLKIDQDADRGDLARLTNFCQQFVDFPGIVTQAQEK</sequence>
<evidence type="ECO:0000256" key="1">
    <source>
        <dbReference type="ARBA" id="ARBA00001917"/>
    </source>
</evidence>